<evidence type="ECO:0000256" key="6">
    <source>
        <dbReference type="SAM" id="MobiDB-lite"/>
    </source>
</evidence>
<dbReference type="PROSITE" id="PS50234">
    <property type="entry name" value="VWFA"/>
    <property type="match status" value="2"/>
</dbReference>
<evidence type="ECO:0000256" key="3">
    <source>
        <dbReference type="ARBA" id="ARBA00022729"/>
    </source>
</evidence>
<feature type="domain" description="VWFA" evidence="7">
    <location>
        <begin position="82"/>
        <end position="260"/>
    </location>
</feature>
<proteinExistence type="predicted"/>
<dbReference type="InterPro" id="IPR036465">
    <property type="entry name" value="vWFA_dom_sf"/>
</dbReference>
<comment type="subcellular location">
    <subcellularLocation>
        <location evidence="1">Secreted</location>
    </subcellularLocation>
</comment>
<dbReference type="SMART" id="SM00327">
    <property type="entry name" value="VWA"/>
    <property type="match status" value="2"/>
</dbReference>
<evidence type="ECO:0000259" key="7">
    <source>
        <dbReference type="PROSITE" id="PS50234"/>
    </source>
</evidence>
<feature type="compositionally biased region" description="Low complexity" evidence="6">
    <location>
        <begin position="272"/>
        <end position="339"/>
    </location>
</feature>
<dbReference type="EMBL" id="JACVVK020000042">
    <property type="protein sequence ID" value="KAK7499770.1"/>
    <property type="molecule type" value="Genomic_DNA"/>
</dbReference>
<evidence type="ECO:0000256" key="4">
    <source>
        <dbReference type="ARBA" id="ARBA00022737"/>
    </source>
</evidence>
<dbReference type="PANTHER" id="PTHR24020:SF84">
    <property type="entry name" value="VWFA DOMAIN-CONTAINING PROTEIN"/>
    <property type="match status" value="1"/>
</dbReference>
<evidence type="ECO:0000256" key="5">
    <source>
        <dbReference type="ARBA" id="ARBA00023180"/>
    </source>
</evidence>
<evidence type="ECO:0000313" key="8">
    <source>
        <dbReference type="EMBL" id="KAK7499770.1"/>
    </source>
</evidence>
<comment type="caution">
    <text evidence="8">The sequence shown here is derived from an EMBL/GenBank/DDBJ whole genome shotgun (WGS) entry which is preliminary data.</text>
</comment>
<feature type="region of interest" description="Disordered" evidence="6">
    <location>
        <begin position="272"/>
        <end position="343"/>
    </location>
</feature>
<dbReference type="GO" id="GO:0005576">
    <property type="term" value="C:extracellular region"/>
    <property type="evidence" value="ECO:0007669"/>
    <property type="project" value="UniProtKB-SubCell"/>
</dbReference>
<organism evidence="8 9">
    <name type="scientific">Batillaria attramentaria</name>
    <dbReference type="NCBI Taxonomy" id="370345"/>
    <lineage>
        <taxon>Eukaryota</taxon>
        <taxon>Metazoa</taxon>
        <taxon>Spiralia</taxon>
        <taxon>Lophotrochozoa</taxon>
        <taxon>Mollusca</taxon>
        <taxon>Gastropoda</taxon>
        <taxon>Caenogastropoda</taxon>
        <taxon>Sorbeoconcha</taxon>
        <taxon>Cerithioidea</taxon>
        <taxon>Batillariidae</taxon>
        <taxon>Batillaria</taxon>
    </lineage>
</organism>
<feature type="domain" description="VWFA" evidence="7">
    <location>
        <begin position="358"/>
        <end position="533"/>
    </location>
</feature>
<name>A0ABD0LK34_9CAEN</name>
<keyword evidence="4" id="KW-0677">Repeat</keyword>
<reference evidence="8 9" key="1">
    <citation type="journal article" date="2023" name="Sci. Data">
        <title>Genome assembly of the Korean intertidal mud-creeper Batillaria attramentaria.</title>
        <authorList>
            <person name="Patra A.K."/>
            <person name="Ho P.T."/>
            <person name="Jun S."/>
            <person name="Lee S.J."/>
            <person name="Kim Y."/>
            <person name="Won Y.J."/>
        </authorList>
    </citation>
    <scope>NUCLEOTIDE SEQUENCE [LARGE SCALE GENOMIC DNA]</scope>
    <source>
        <strain evidence="8">Wonlab-2016</strain>
    </source>
</reference>
<dbReference type="FunFam" id="3.40.50.410:FF:000004">
    <property type="entry name" value="collagen alpha-6(VI) chain"/>
    <property type="match status" value="1"/>
</dbReference>
<keyword evidence="9" id="KW-1185">Reference proteome</keyword>
<dbReference type="CDD" id="cd01472">
    <property type="entry name" value="vWA_collagen"/>
    <property type="match status" value="1"/>
</dbReference>
<dbReference type="PANTHER" id="PTHR24020">
    <property type="entry name" value="COLLAGEN ALPHA"/>
    <property type="match status" value="1"/>
</dbReference>
<evidence type="ECO:0000256" key="1">
    <source>
        <dbReference type="ARBA" id="ARBA00004613"/>
    </source>
</evidence>
<dbReference type="Proteomes" id="UP001519460">
    <property type="component" value="Unassembled WGS sequence"/>
</dbReference>
<evidence type="ECO:0000313" key="9">
    <source>
        <dbReference type="Proteomes" id="UP001519460"/>
    </source>
</evidence>
<sequence length="745" mass="80479">MTLLTVIDSSQHSHPETPPLPAVNLLIFLSDASTITTITTKNPTFITMSLIQKSLSLSPQQLLVVVSVSSAPLDGCGGKPADLVFIVDSSSSIWPKHFREHVLSFLHSVVDMLDVGPGEKQTRVGAVTFSDDVFLEFHLNHYLEKSKLLDRVSQIKSRGGNTDTHEALQFVDKELFLPENGARPDVARVVVVITDGESRKAQETLEAARALRDHGATIFAIGVGSKIDVQELRAMASEPSSEFVYEVTNFAALSSIKSELVIKTCKVTTTEAPTTTTTTVPPTTTTTTTTTPTTTTTTPTTTTTTEPTTTTTTPTTTTTTTPTTTTRRPKPTTTRKPTPMINDQGDVDTVACINRPADVYFVLDSSSSIWSVHFKQDVLGFVRDVVDIFDIGVDKTRVGVITFSDEPRTVFGLSSYLHKDKLLKAVNPENVKYTPGLTFTAEALQQARHNLRSEGRRDVDHVIILLTDGQSKDPNATLAIARAARNEGVTMFAVGVGEGVDYGELHAVATQPSEDFTFTVDDFGSLSTIKSAVAARTCGSNATQMPPVKPVGDSSSPCDMQNADIIFAYDWNMLGGIVSTQITSTLHRVSATFSAMSSDVTIGTMTSSSCVEQKQTRLAGNLEFSKHVRTTVRSQQSRLASILKDVRVSGFSNQNGHRVSARKVLVAVLDPSSTSKLTQIANEAAKIRSDDVEVFVVTSGRQGGQLVHDIVSDSTQDHIIHLPALDFSNYAFASDRIVNSLCGCK</sequence>
<protein>
    <recommendedName>
        <fullName evidence="7">VWFA domain-containing protein</fullName>
    </recommendedName>
</protein>
<dbReference type="InterPro" id="IPR050525">
    <property type="entry name" value="ECM_Assembly_Org"/>
</dbReference>
<keyword evidence="2" id="KW-0964">Secreted</keyword>
<dbReference type="Gene3D" id="3.40.50.410">
    <property type="entry name" value="von Willebrand factor, type A domain"/>
    <property type="match status" value="3"/>
</dbReference>
<evidence type="ECO:0000256" key="2">
    <source>
        <dbReference type="ARBA" id="ARBA00022525"/>
    </source>
</evidence>
<dbReference type="AlphaFoldDB" id="A0ABD0LK34"/>
<keyword evidence="5" id="KW-0325">Glycoprotein</keyword>
<dbReference type="SUPFAM" id="SSF53300">
    <property type="entry name" value="vWA-like"/>
    <property type="match status" value="3"/>
</dbReference>
<keyword evidence="3" id="KW-0732">Signal</keyword>
<accession>A0ABD0LK34</accession>
<dbReference type="InterPro" id="IPR002035">
    <property type="entry name" value="VWF_A"/>
</dbReference>
<dbReference type="Pfam" id="PF00092">
    <property type="entry name" value="VWA"/>
    <property type="match status" value="3"/>
</dbReference>
<dbReference type="PRINTS" id="PR00453">
    <property type="entry name" value="VWFADOMAIN"/>
</dbReference>
<gene>
    <name evidence="8" type="ORF">BaRGS_00009111</name>
</gene>